<keyword evidence="1" id="KW-0436">Ligase</keyword>
<proteinExistence type="predicted"/>
<dbReference type="SUPFAM" id="SSF55931">
    <property type="entry name" value="Glutamine synthetase/guanido kinase"/>
    <property type="match status" value="1"/>
</dbReference>
<evidence type="ECO:0000313" key="1">
    <source>
        <dbReference type="EMBL" id="MEN2791386.1"/>
    </source>
</evidence>
<sequence length="395" mass="42143">MTGNSQAPTYGLEEEQMVIDRGTLAPAAPHAGCVEELKARLGTRFALEYKAPVIELVTNVHSSVFDLTEEAAANRYEADVILARHGYAALPLATHPWAASLDMPAREGDRYRRIEAQKGDAVRHLAANGVHLHVGTYDGDEERLRHLPKLIHLTAIHAAVSASSPFAEGRDTGQASWRLRILMQLASSLPLMAAGPDELAHVYGALAAAGGPRDASEQWGLVRLGAGKPTIEFRGADTTPSLDDIAWLAALTGAAVHAERVGMLPPLDMSASAAAYLYAANLDAVAAAGADAVLIDPFDWEARPVPQAIDAWVARLAPAIDALGLADAIALRPQQPSAAWKEMRRFVVKIEVEALGRGLGPADARHLAYRRMIERSLVQSSATPSMPWARSALAA</sequence>
<dbReference type="PANTHER" id="PTHR36510">
    <property type="entry name" value="GLUTAMATE--CYSTEINE LIGASE 2-RELATED"/>
    <property type="match status" value="1"/>
</dbReference>
<dbReference type="GO" id="GO:0016874">
    <property type="term" value="F:ligase activity"/>
    <property type="evidence" value="ECO:0007669"/>
    <property type="project" value="UniProtKB-KW"/>
</dbReference>
<dbReference type="RefSeq" id="WP_343890329.1">
    <property type="nucleotide sequence ID" value="NZ_BAAAEH010000032.1"/>
</dbReference>
<dbReference type="InterPro" id="IPR014746">
    <property type="entry name" value="Gln_synth/guanido_kin_cat_dom"/>
</dbReference>
<gene>
    <name evidence="1" type="ORF">ABC974_17250</name>
</gene>
<keyword evidence="2" id="KW-1185">Reference proteome</keyword>
<reference evidence="1 2" key="1">
    <citation type="submission" date="2024-05" db="EMBL/GenBank/DDBJ databases">
        <authorList>
            <person name="Liu Q."/>
            <person name="Xin Y.-H."/>
        </authorList>
    </citation>
    <scope>NUCLEOTIDE SEQUENCE [LARGE SCALE GENOMIC DNA]</scope>
    <source>
        <strain evidence="1 2">CGMCC 1.10181</strain>
    </source>
</reference>
<dbReference type="Pfam" id="PF04107">
    <property type="entry name" value="GCS2"/>
    <property type="match status" value="1"/>
</dbReference>
<organism evidence="1 2">
    <name type="scientific">Sphingomonas oligophenolica</name>
    <dbReference type="NCBI Taxonomy" id="301154"/>
    <lineage>
        <taxon>Bacteria</taxon>
        <taxon>Pseudomonadati</taxon>
        <taxon>Pseudomonadota</taxon>
        <taxon>Alphaproteobacteria</taxon>
        <taxon>Sphingomonadales</taxon>
        <taxon>Sphingomonadaceae</taxon>
        <taxon>Sphingomonas</taxon>
    </lineage>
</organism>
<comment type="caution">
    <text evidence="1">The sequence shown here is derived from an EMBL/GenBank/DDBJ whole genome shotgun (WGS) entry which is preliminary data.</text>
</comment>
<dbReference type="Gene3D" id="3.30.590.20">
    <property type="match status" value="1"/>
</dbReference>
<evidence type="ECO:0000313" key="2">
    <source>
        <dbReference type="Proteomes" id="UP001419910"/>
    </source>
</evidence>
<name>A0ABU9Y6F4_9SPHN</name>
<dbReference type="EMBL" id="JBDIME010000017">
    <property type="protein sequence ID" value="MEN2791386.1"/>
    <property type="molecule type" value="Genomic_DNA"/>
</dbReference>
<dbReference type="Proteomes" id="UP001419910">
    <property type="component" value="Unassembled WGS sequence"/>
</dbReference>
<protein>
    <submittedName>
        <fullName evidence="1">Glutamate-cysteine ligase family protein</fullName>
    </submittedName>
</protein>
<dbReference type="InterPro" id="IPR006336">
    <property type="entry name" value="GCS2"/>
</dbReference>
<dbReference type="PANTHER" id="PTHR36510:SF1">
    <property type="entry name" value="GLUTAMATE--CYSTEINE LIGASE 2-RELATED"/>
    <property type="match status" value="1"/>
</dbReference>
<accession>A0ABU9Y6F4</accession>
<dbReference type="InterPro" id="IPR050141">
    <property type="entry name" value="GCL_type2/YbdK_subfam"/>
</dbReference>